<dbReference type="GeneID" id="85015854"/>
<name>A0A7W9SJ46_9FIRM</name>
<dbReference type="GO" id="GO:0016810">
    <property type="term" value="F:hydrolase activity, acting on carbon-nitrogen (but not peptide) bonds"/>
    <property type="evidence" value="ECO:0007669"/>
    <property type="project" value="InterPro"/>
</dbReference>
<sequence length="408" mass="44716">MMKMLNRNKTNQAPSFMKGALLSFLFLCFFALLPLFGVRKSFAEEHHLKSYYSLYGADTGFQSYSNDSQRQMKAGNYPTAVKILLKHQPEGSTGTIQYQVNISGSGWSKTYENGQVAGEGQSMPLEGIRVFLNGNLKDQYDVYYKTSVLGTWQDWAKNGEDSGKIGVGMHIDGILVTVVAKGESPREEQPEQSHKVSKSNVDASKPMVALTFDDGPGKYEDRILAAFQKYGGKGTFFFVGTQAEKYPSVVKRVAEAGHEVGNHSYKHENLPKLSQAGASQSLAKTNEILRKLSGQSVSLVRPPYGATSASVKAALQSQGQPSILWSIDTLDWKTRNSKSTINTVLQHVKDGDVILMHSIYSQSADAAEVLIPALQERGFQLVTVSELAKAKGVDLQAGHNYGSFHKKG</sequence>
<evidence type="ECO:0000313" key="5">
    <source>
        <dbReference type="EMBL" id="MBB6042345.1"/>
    </source>
</evidence>
<dbReference type="InterPro" id="IPR006637">
    <property type="entry name" value="ChW"/>
</dbReference>
<dbReference type="InterPro" id="IPR011330">
    <property type="entry name" value="Glyco_hydro/deAcase_b/a-brl"/>
</dbReference>
<dbReference type="SMART" id="SM00728">
    <property type="entry name" value="ChW"/>
    <property type="match status" value="1"/>
</dbReference>
<feature type="domain" description="NodB homology" evidence="4">
    <location>
        <begin position="206"/>
        <end position="382"/>
    </location>
</feature>
<proteinExistence type="predicted"/>
<gene>
    <name evidence="5" type="ORF">HNQ46_002344</name>
</gene>
<evidence type="ECO:0000313" key="6">
    <source>
        <dbReference type="Proteomes" id="UP000522163"/>
    </source>
</evidence>
<dbReference type="PROSITE" id="PS51677">
    <property type="entry name" value="NODB"/>
    <property type="match status" value="1"/>
</dbReference>
<dbReference type="GO" id="GO:0046872">
    <property type="term" value="F:metal ion binding"/>
    <property type="evidence" value="ECO:0007669"/>
    <property type="project" value="UniProtKB-KW"/>
</dbReference>
<dbReference type="SUPFAM" id="SSF88713">
    <property type="entry name" value="Glycoside hydrolase/deacetylase"/>
    <property type="match status" value="1"/>
</dbReference>
<accession>A0A7W9SJ46</accession>
<evidence type="ECO:0000256" key="2">
    <source>
        <dbReference type="ARBA" id="ARBA00022801"/>
    </source>
</evidence>
<feature type="region of interest" description="Disordered" evidence="3">
    <location>
        <begin position="182"/>
        <end position="201"/>
    </location>
</feature>
<evidence type="ECO:0000256" key="3">
    <source>
        <dbReference type="SAM" id="MobiDB-lite"/>
    </source>
</evidence>
<dbReference type="InterPro" id="IPR050248">
    <property type="entry name" value="Polysacc_deacetylase_ArnD"/>
</dbReference>
<dbReference type="GO" id="GO:0005975">
    <property type="term" value="P:carbohydrate metabolic process"/>
    <property type="evidence" value="ECO:0007669"/>
    <property type="project" value="InterPro"/>
</dbReference>
<comment type="caution">
    <text evidence="5">The sequence shown here is derived from an EMBL/GenBank/DDBJ whole genome shotgun (WGS) entry which is preliminary data.</text>
</comment>
<dbReference type="RefSeq" id="WP_183684819.1">
    <property type="nucleotide sequence ID" value="NZ_JACHHH010000015.1"/>
</dbReference>
<dbReference type="InterPro" id="IPR002509">
    <property type="entry name" value="NODB_dom"/>
</dbReference>
<keyword evidence="1" id="KW-0479">Metal-binding</keyword>
<evidence type="ECO:0000259" key="4">
    <source>
        <dbReference type="PROSITE" id="PS51677"/>
    </source>
</evidence>
<dbReference type="Proteomes" id="UP000522163">
    <property type="component" value="Unassembled WGS sequence"/>
</dbReference>
<dbReference type="PANTHER" id="PTHR10587">
    <property type="entry name" value="GLYCOSYL TRANSFERASE-RELATED"/>
    <property type="match status" value="1"/>
</dbReference>
<keyword evidence="2" id="KW-0378">Hydrolase</keyword>
<reference evidence="5 6" key="1">
    <citation type="submission" date="2020-08" db="EMBL/GenBank/DDBJ databases">
        <title>Genomic Encyclopedia of Type Strains, Phase IV (KMG-IV): sequencing the most valuable type-strain genomes for metagenomic binning, comparative biology and taxonomic classification.</title>
        <authorList>
            <person name="Goeker M."/>
        </authorList>
    </citation>
    <scope>NUCLEOTIDE SEQUENCE [LARGE SCALE GENOMIC DNA]</scope>
    <source>
        <strain evidence="5 6">DSM 17245</strain>
    </source>
</reference>
<dbReference type="GO" id="GO:0016020">
    <property type="term" value="C:membrane"/>
    <property type="evidence" value="ECO:0007669"/>
    <property type="project" value="TreeGrafter"/>
</dbReference>
<dbReference type="EMBL" id="JACHHH010000015">
    <property type="protein sequence ID" value="MBB6042345.1"/>
    <property type="molecule type" value="Genomic_DNA"/>
</dbReference>
<dbReference type="Pfam" id="PF01522">
    <property type="entry name" value="Polysacc_deac_1"/>
    <property type="match status" value="1"/>
</dbReference>
<organism evidence="5 6">
    <name type="scientific">Oribacterium sinus</name>
    <dbReference type="NCBI Taxonomy" id="237576"/>
    <lineage>
        <taxon>Bacteria</taxon>
        <taxon>Bacillati</taxon>
        <taxon>Bacillota</taxon>
        <taxon>Clostridia</taxon>
        <taxon>Lachnospirales</taxon>
        <taxon>Lachnospiraceae</taxon>
        <taxon>Oribacterium</taxon>
    </lineage>
</organism>
<feature type="compositionally biased region" description="Basic and acidic residues" evidence="3">
    <location>
        <begin position="183"/>
        <end position="194"/>
    </location>
</feature>
<evidence type="ECO:0000256" key="1">
    <source>
        <dbReference type="ARBA" id="ARBA00022723"/>
    </source>
</evidence>
<dbReference type="Gene3D" id="3.20.20.370">
    <property type="entry name" value="Glycoside hydrolase/deacetylase"/>
    <property type="match status" value="1"/>
</dbReference>
<dbReference type="AlphaFoldDB" id="A0A7W9SJ46"/>
<protein>
    <submittedName>
        <fullName evidence="5">Peptidoglycan/xylan/chitin deacetylase (PgdA/CDA1 family)</fullName>
    </submittedName>
</protein>
<dbReference type="CDD" id="cd10954">
    <property type="entry name" value="CE4_CtAXE_like"/>
    <property type="match status" value="1"/>
</dbReference>
<dbReference type="PANTHER" id="PTHR10587:SF133">
    <property type="entry name" value="CHITIN DEACETYLASE 1-RELATED"/>
    <property type="match status" value="1"/>
</dbReference>